<gene>
    <name evidence="17" type="primary">ND6</name>
</gene>
<keyword evidence="9 15" id="KW-0249">Electron transport</keyword>
<keyword evidence="8 15" id="KW-1278">Translocase</keyword>
<comment type="function">
    <text evidence="15">Core subunit of the mitochondrial membrane respiratory chain NADH dehydrogenase (Complex I) which catalyzes electron transfer from NADH through the respiratory chain, using ubiquinone as an electron acceptor. Essential for the catalytic activity and assembly of complex I.</text>
</comment>
<dbReference type="AlphaFoldDB" id="Q8HKT9"/>
<dbReference type="InterPro" id="IPR042106">
    <property type="entry name" value="Nuo/plastoQ_OxRdtase_6_NuoJ"/>
</dbReference>
<dbReference type="Gene3D" id="1.20.120.1200">
    <property type="entry name" value="NADH-ubiquinone/plastoquinone oxidoreductase chain 6, subunit NuoJ"/>
    <property type="match status" value="1"/>
</dbReference>
<sequence length="173" mass="17657">MYYTMYILFVGVLVGAASVAANPSPYYAAFGLVVMAVSGCGVVGLLGGTLLSLVLVLIYLGGMLVVFAYSAAMAAEPYPEAWLSLPVFLSMLVYMLGAAGAGVILMSGWMGGGLVLEGEAGGLGLEYGNIAGVSFLYSTGGGLLLAAGWGLLLTLFAVLELVRGLSRGAIRIK</sequence>
<dbReference type="PANTHER" id="PTHR11435:SF1">
    <property type="entry name" value="NADH-UBIQUINONE OXIDOREDUCTASE CHAIN 6"/>
    <property type="match status" value="1"/>
</dbReference>
<evidence type="ECO:0000256" key="16">
    <source>
        <dbReference type="SAM" id="SignalP"/>
    </source>
</evidence>
<dbReference type="GeneID" id="805481"/>
<evidence type="ECO:0000256" key="10">
    <source>
        <dbReference type="ARBA" id="ARBA00022989"/>
    </source>
</evidence>
<evidence type="ECO:0000256" key="11">
    <source>
        <dbReference type="ARBA" id="ARBA00023027"/>
    </source>
</evidence>
<evidence type="ECO:0000256" key="6">
    <source>
        <dbReference type="ARBA" id="ARBA00022660"/>
    </source>
</evidence>
<dbReference type="InterPro" id="IPR050269">
    <property type="entry name" value="ComplexI_Subunit6"/>
</dbReference>
<organism evidence="17">
    <name type="scientific">Petroscirtes breviceps</name>
    <name type="common">Striped poison-fang blenny mimic</name>
    <name type="synonym">Blennechis breviceps</name>
    <dbReference type="NCBI Taxonomy" id="57847"/>
    <lineage>
        <taxon>Eukaryota</taxon>
        <taxon>Metazoa</taxon>
        <taxon>Chordata</taxon>
        <taxon>Craniata</taxon>
        <taxon>Vertebrata</taxon>
        <taxon>Euteleostomi</taxon>
        <taxon>Actinopterygii</taxon>
        <taxon>Neopterygii</taxon>
        <taxon>Teleostei</taxon>
        <taxon>Neoteleostei</taxon>
        <taxon>Acanthomorphata</taxon>
        <taxon>Ovalentaria</taxon>
        <taxon>Blenniimorphae</taxon>
        <taxon>Blenniiformes</taxon>
        <taxon>Blennioidei</taxon>
        <taxon>Blenniidae</taxon>
        <taxon>Blenniinae</taxon>
        <taxon>Petroscirtes</taxon>
    </lineage>
</organism>
<dbReference type="EMBL" id="AP004450">
    <property type="protein sequence ID" value="BAC23759.1"/>
    <property type="molecule type" value="Genomic_DNA"/>
</dbReference>
<feature type="chain" id="PRO_5004307573" description="NADH-ubiquinone oxidoreductase chain 6" evidence="16">
    <location>
        <begin position="22"/>
        <end position="173"/>
    </location>
</feature>
<dbReference type="Pfam" id="PF00499">
    <property type="entry name" value="Oxidored_q3"/>
    <property type="match status" value="1"/>
</dbReference>
<comment type="catalytic activity">
    <reaction evidence="14 15">
        <text>a ubiquinone + NADH + 5 H(+)(in) = a ubiquinol + NAD(+) + 4 H(+)(out)</text>
        <dbReference type="Rhea" id="RHEA:29091"/>
        <dbReference type="Rhea" id="RHEA-COMP:9565"/>
        <dbReference type="Rhea" id="RHEA-COMP:9566"/>
        <dbReference type="ChEBI" id="CHEBI:15378"/>
        <dbReference type="ChEBI" id="CHEBI:16389"/>
        <dbReference type="ChEBI" id="CHEBI:17976"/>
        <dbReference type="ChEBI" id="CHEBI:57540"/>
        <dbReference type="ChEBI" id="CHEBI:57945"/>
        <dbReference type="EC" id="7.1.1.2"/>
    </reaction>
</comment>
<evidence type="ECO:0000256" key="14">
    <source>
        <dbReference type="ARBA" id="ARBA00049551"/>
    </source>
</evidence>
<keyword evidence="12 15" id="KW-0496">Mitochondrion</keyword>
<evidence type="ECO:0000256" key="13">
    <source>
        <dbReference type="ARBA" id="ARBA00023136"/>
    </source>
</evidence>
<evidence type="ECO:0000313" key="17">
    <source>
        <dbReference type="EMBL" id="BAC23759.1"/>
    </source>
</evidence>
<keyword evidence="15" id="KW-0830">Ubiquinone</keyword>
<geneLocation type="mitochondrion" evidence="17"/>
<protein>
    <recommendedName>
        <fullName evidence="4 15">NADH-ubiquinone oxidoreductase chain 6</fullName>
        <ecNumber evidence="3 15">7.1.1.2</ecNumber>
    </recommendedName>
</protein>
<evidence type="ECO:0000256" key="4">
    <source>
        <dbReference type="ARBA" id="ARBA00021095"/>
    </source>
</evidence>
<dbReference type="RefSeq" id="NP_740138.1">
    <property type="nucleotide sequence ID" value="NC_004411.1"/>
</dbReference>
<name>Q8HKT9_PETBE</name>
<accession>Q8HKT9</accession>
<dbReference type="PANTHER" id="PTHR11435">
    <property type="entry name" value="NADH UBIQUINONE OXIDOREDUCTASE SUBUNIT ND6"/>
    <property type="match status" value="1"/>
</dbReference>
<dbReference type="InterPro" id="IPR001457">
    <property type="entry name" value="NADH_UbQ/plastoQ_OxRdtase_su6"/>
</dbReference>
<feature type="signal peptide" evidence="16">
    <location>
        <begin position="1"/>
        <end position="21"/>
    </location>
</feature>
<evidence type="ECO:0000256" key="2">
    <source>
        <dbReference type="ARBA" id="ARBA00005698"/>
    </source>
</evidence>
<dbReference type="EC" id="7.1.1.2" evidence="3 15"/>
<keyword evidence="10 15" id="KW-1133">Transmembrane helix</keyword>
<dbReference type="GO" id="GO:0008137">
    <property type="term" value="F:NADH dehydrogenase (ubiquinone) activity"/>
    <property type="evidence" value="ECO:0007669"/>
    <property type="project" value="UniProtKB-UniRule"/>
</dbReference>
<keyword evidence="6 15" id="KW-0679">Respiratory chain</keyword>
<dbReference type="GO" id="GO:0031966">
    <property type="term" value="C:mitochondrial membrane"/>
    <property type="evidence" value="ECO:0007669"/>
    <property type="project" value="UniProtKB-SubCell"/>
</dbReference>
<evidence type="ECO:0000256" key="7">
    <source>
        <dbReference type="ARBA" id="ARBA00022692"/>
    </source>
</evidence>
<comment type="subcellular location">
    <subcellularLocation>
        <location evidence="1 15">Mitochondrion membrane</location>
        <topology evidence="1 15">Multi-pass membrane protein</topology>
    </subcellularLocation>
</comment>
<keyword evidence="11 15" id="KW-0520">NAD</keyword>
<keyword evidence="13 15" id="KW-0472">Membrane</keyword>
<evidence type="ECO:0000256" key="9">
    <source>
        <dbReference type="ARBA" id="ARBA00022982"/>
    </source>
</evidence>
<dbReference type="CTD" id="4541"/>
<feature type="transmembrane region" description="Helical" evidence="15">
    <location>
        <begin position="45"/>
        <end position="69"/>
    </location>
</feature>
<feature type="transmembrane region" description="Helical" evidence="15">
    <location>
        <begin position="143"/>
        <end position="162"/>
    </location>
</feature>
<evidence type="ECO:0000256" key="12">
    <source>
        <dbReference type="ARBA" id="ARBA00023128"/>
    </source>
</evidence>
<keyword evidence="7 15" id="KW-0812">Transmembrane</keyword>
<comment type="similarity">
    <text evidence="2 15">Belongs to the complex I subunit 6 family.</text>
</comment>
<keyword evidence="5 15" id="KW-0813">Transport</keyword>
<proteinExistence type="inferred from homology"/>
<evidence type="ECO:0000256" key="5">
    <source>
        <dbReference type="ARBA" id="ARBA00022448"/>
    </source>
</evidence>
<evidence type="ECO:0000256" key="1">
    <source>
        <dbReference type="ARBA" id="ARBA00004225"/>
    </source>
</evidence>
<feature type="transmembrane region" description="Helical" evidence="15">
    <location>
        <begin position="81"/>
        <end position="106"/>
    </location>
</feature>
<evidence type="ECO:0000256" key="15">
    <source>
        <dbReference type="RuleBase" id="RU004430"/>
    </source>
</evidence>
<reference evidence="17" key="1">
    <citation type="journal article" date="2003" name="Mol. Phylogenet. Evol.">
        <title>Major patterns of higher teleostean phylogenies: a new perspective based on 100 complete mitochondrial DNA sequences.</title>
        <authorList>
            <person name="Miya M."/>
            <person name="Takeshima H."/>
            <person name="Endo H."/>
            <person name="Ishiguro N.B."/>
            <person name="Inoue J.G."/>
            <person name="Mukai T."/>
            <person name="Satoh T.P."/>
            <person name="Yamaguchi M."/>
            <person name="Kawaguchi A."/>
            <person name="Mabuchi K."/>
            <person name="Shirai S.M."/>
            <person name="Nishida M."/>
        </authorList>
    </citation>
    <scope>NUCLEOTIDE SEQUENCE</scope>
</reference>
<evidence type="ECO:0000256" key="8">
    <source>
        <dbReference type="ARBA" id="ARBA00022967"/>
    </source>
</evidence>
<keyword evidence="16" id="KW-0732">Signal</keyword>
<evidence type="ECO:0000256" key="3">
    <source>
        <dbReference type="ARBA" id="ARBA00012944"/>
    </source>
</evidence>